<dbReference type="EMBL" id="VXMH01000119">
    <property type="protein sequence ID" value="MYC97514.1"/>
    <property type="molecule type" value="Genomic_DNA"/>
</dbReference>
<accession>A0A6B1DDL5</accession>
<dbReference type="InterPro" id="IPR013320">
    <property type="entry name" value="ConA-like_dom_sf"/>
</dbReference>
<dbReference type="Pfam" id="PF13385">
    <property type="entry name" value="Laminin_G_3"/>
    <property type="match status" value="1"/>
</dbReference>
<evidence type="ECO:0000259" key="1">
    <source>
        <dbReference type="Pfam" id="PF20254"/>
    </source>
</evidence>
<proteinExistence type="predicted"/>
<reference evidence="2" key="1">
    <citation type="submission" date="2019-09" db="EMBL/GenBank/DDBJ databases">
        <title>Characterisation of the sponge microbiome using genome-centric metagenomics.</title>
        <authorList>
            <person name="Engelberts J.P."/>
            <person name="Robbins S.J."/>
            <person name="De Goeij J.M."/>
            <person name="Aranda M."/>
            <person name="Bell S.C."/>
            <person name="Webster N.S."/>
        </authorList>
    </citation>
    <scope>NUCLEOTIDE SEQUENCE</scope>
    <source>
        <strain evidence="2">SB0661_bin_32</strain>
    </source>
</reference>
<gene>
    <name evidence="2" type="ORF">F4X14_21385</name>
</gene>
<organism evidence="2">
    <name type="scientific">Caldilineaceae bacterium SB0661_bin_32</name>
    <dbReference type="NCBI Taxonomy" id="2605255"/>
    <lineage>
        <taxon>Bacteria</taxon>
        <taxon>Bacillati</taxon>
        <taxon>Chloroflexota</taxon>
        <taxon>Caldilineae</taxon>
        <taxon>Caldilineales</taxon>
        <taxon>Caldilineaceae</taxon>
    </lineage>
</organism>
<dbReference type="AlphaFoldDB" id="A0A6B1DDL5"/>
<feature type="domain" description="N,N-dimethylformamidase beta subunit-like C-terminal" evidence="1">
    <location>
        <begin position="292"/>
        <end position="729"/>
    </location>
</feature>
<evidence type="ECO:0000313" key="2">
    <source>
        <dbReference type="EMBL" id="MYC97514.1"/>
    </source>
</evidence>
<dbReference type="InterPro" id="IPR046540">
    <property type="entry name" value="DMFA2_C"/>
</dbReference>
<dbReference type="Pfam" id="PF20254">
    <property type="entry name" value="DMFA2_C"/>
    <property type="match status" value="1"/>
</dbReference>
<name>A0A6B1DDL5_9CHLR</name>
<dbReference type="SUPFAM" id="SSF49899">
    <property type="entry name" value="Concanavalin A-like lectins/glucanases"/>
    <property type="match status" value="1"/>
</dbReference>
<dbReference type="Gene3D" id="2.60.120.200">
    <property type="match status" value="1"/>
</dbReference>
<sequence length="754" mass="82006">MTAELTGYTDKLSVAPGERIRFMVSTDLPSYNSTLVRLVHGDQNPAGPGFKEELVETEIDGLKPGRLQVARTGSYVVVPDCALLSEVSSFTLQAWIWPTTPQIGEAQGLLSKWSADGSGISLALGEEGALELWLGDGAAASKFTTERTLRAREWYFAAASFDSQTGRLSLVQWQCSDWPSDPSSVSVEETIKARVSCRNSHPLLMAASSLGTDPSYSRAALGLFNGKIDSPRLFKRALTSDEIELLKRDIPPDEVAGGDLVASWDFSQDQSSAHVTDSGPHQLHGAAVNMPTRAVTGRNWTSTEADHKQAPQEYGAIHFHQDDLENAGWQPEFELSVPAGLRSGIYAARLDGEGQEDHVPFIIRPPRGATGGPILFLVPTFTYLAYANDRMEAGQSFFASQPEGKFTPDPLDLYLAQRPEFAMSLYDNHSDGSGCCYSSSLRPLVNMRPRHRHILTKGGRNLGADLYVIDWLDQKGYDYDVASDGDLHDDGLDLLGGYKVLVTGTHPEYWTAQMLAALESFLAQGGRLAYLGGNGFYWVTSVDPERPHVIECRRGMAGTRAWDSAPGECHHSTTGEMGGLWRYRGKAPNRVAGIGFAAQGWSDPAPGYTRQPGSFDRRAAFIFEGISAEETIGDFGLIYGGAAGDELDRIDFGLGTPRHTLLLASSSGHGPSISPVIEDYLQTDSSLLGREWPNVRADMVYFETPDNGAVFSVGSICWCASLSHNGYDNNVSRITQNVLDAFSTSEKLPPNASR</sequence>
<comment type="caution">
    <text evidence="2">The sequence shown here is derived from an EMBL/GenBank/DDBJ whole genome shotgun (WGS) entry which is preliminary data.</text>
</comment>
<protein>
    <submittedName>
        <fullName evidence="2">LamG domain-containing protein</fullName>
    </submittedName>
</protein>